<dbReference type="InterPro" id="IPR039424">
    <property type="entry name" value="SBP_5"/>
</dbReference>
<evidence type="ECO:0000256" key="4">
    <source>
        <dbReference type="ARBA" id="ARBA00022729"/>
    </source>
</evidence>
<comment type="similarity">
    <text evidence="2">Belongs to the bacterial solute-binding protein 5 family.</text>
</comment>
<dbReference type="SUPFAM" id="SSF53850">
    <property type="entry name" value="Periplasmic binding protein-like II"/>
    <property type="match status" value="1"/>
</dbReference>
<dbReference type="Gene3D" id="3.40.190.10">
    <property type="entry name" value="Periplasmic binding protein-like II"/>
    <property type="match status" value="1"/>
</dbReference>
<evidence type="ECO:0000256" key="1">
    <source>
        <dbReference type="ARBA" id="ARBA00004196"/>
    </source>
</evidence>
<dbReference type="PANTHER" id="PTHR30290">
    <property type="entry name" value="PERIPLASMIC BINDING COMPONENT OF ABC TRANSPORTER"/>
    <property type="match status" value="1"/>
</dbReference>
<gene>
    <name evidence="7" type="ORF">B0I29_119106</name>
</gene>
<accession>A0A327ZAI7</accession>
<dbReference type="GO" id="GO:0015833">
    <property type="term" value="P:peptide transport"/>
    <property type="evidence" value="ECO:0007669"/>
    <property type="project" value="TreeGrafter"/>
</dbReference>
<dbReference type="InterPro" id="IPR000914">
    <property type="entry name" value="SBP_5_dom"/>
</dbReference>
<dbReference type="PROSITE" id="PS51257">
    <property type="entry name" value="PROKAR_LIPOPROTEIN"/>
    <property type="match status" value="1"/>
</dbReference>
<dbReference type="OrthoDB" id="9046151at2"/>
<keyword evidence="3" id="KW-0813">Transport</keyword>
<keyword evidence="4 5" id="KW-0732">Signal</keyword>
<feature type="chain" id="PRO_5016357462" evidence="5">
    <location>
        <begin position="29"/>
        <end position="557"/>
    </location>
</feature>
<dbReference type="GO" id="GO:0042597">
    <property type="term" value="C:periplasmic space"/>
    <property type="evidence" value="ECO:0007669"/>
    <property type="project" value="UniProtKB-ARBA"/>
</dbReference>
<dbReference type="GO" id="GO:0030313">
    <property type="term" value="C:cell envelope"/>
    <property type="evidence" value="ECO:0007669"/>
    <property type="project" value="UniProtKB-SubCell"/>
</dbReference>
<dbReference type="RefSeq" id="WP_111653221.1">
    <property type="nucleotide sequence ID" value="NZ_JACHWI010000006.1"/>
</dbReference>
<evidence type="ECO:0000256" key="3">
    <source>
        <dbReference type="ARBA" id="ARBA00022448"/>
    </source>
</evidence>
<dbReference type="GO" id="GO:1904680">
    <property type="term" value="F:peptide transmembrane transporter activity"/>
    <property type="evidence" value="ECO:0007669"/>
    <property type="project" value="TreeGrafter"/>
</dbReference>
<dbReference type="Gene3D" id="3.90.76.10">
    <property type="entry name" value="Dipeptide-binding Protein, Domain 1"/>
    <property type="match status" value="1"/>
</dbReference>
<dbReference type="AlphaFoldDB" id="A0A327ZAI7"/>
<feature type="domain" description="Solute-binding protein family 5" evidence="6">
    <location>
        <begin position="97"/>
        <end position="471"/>
    </location>
</feature>
<protein>
    <submittedName>
        <fullName evidence="7">Peptide/nickel transport system substrate-binding protein</fullName>
    </submittedName>
</protein>
<evidence type="ECO:0000259" key="6">
    <source>
        <dbReference type="Pfam" id="PF00496"/>
    </source>
</evidence>
<evidence type="ECO:0000256" key="5">
    <source>
        <dbReference type="SAM" id="SignalP"/>
    </source>
</evidence>
<organism evidence="7 8">
    <name type="scientific">Actinoplanes lutulentus</name>
    <dbReference type="NCBI Taxonomy" id="1287878"/>
    <lineage>
        <taxon>Bacteria</taxon>
        <taxon>Bacillati</taxon>
        <taxon>Actinomycetota</taxon>
        <taxon>Actinomycetes</taxon>
        <taxon>Micromonosporales</taxon>
        <taxon>Micromonosporaceae</taxon>
        <taxon>Actinoplanes</taxon>
    </lineage>
</organism>
<comment type="caution">
    <text evidence="7">The sequence shown here is derived from an EMBL/GenBank/DDBJ whole genome shotgun (WGS) entry which is preliminary data.</text>
</comment>
<evidence type="ECO:0000313" key="8">
    <source>
        <dbReference type="Proteomes" id="UP000249341"/>
    </source>
</evidence>
<dbReference type="GO" id="GO:0043190">
    <property type="term" value="C:ATP-binding cassette (ABC) transporter complex"/>
    <property type="evidence" value="ECO:0007669"/>
    <property type="project" value="InterPro"/>
</dbReference>
<dbReference type="InterPro" id="IPR030678">
    <property type="entry name" value="Peptide/Ni-bd"/>
</dbReference>
<reference evidence="7 8" key="1">
    <citation type="submission" date="2018-06" db="EMBL/GenBank/DDBJ databases">
        <title>Genomic Encyclopedia of Type Strains, Phase III (KMG-III): the genomes of soil and plant-associated and newly described type strains.</title>
        <authorList>
            <person name="Whitman W."/>
        </authorList>
    </citation>
    <scope>NUCLEOTIDE SEQUENCE [LARGE SCALE GENOMIC DNA]</scope>
    <source>
        <strain evidence="7 8">CGMCC 4.7090</strain>
    </source>
</reference>
<evidence type="ECO:0000256" key="2">
    <source>
        <dbReference type="ARBA" id="ARBA00005695"/>
    </source>
</evidence>
<comment type="subcellular location">
    <subcellularLocation>
        <location evidence="1">Cell envelope</location>
    </subcellularLocation>
</comment>
<dbReference type="PIRSF" id="PIRSF002741">
    <property type="entry name" value="MppA"/>
    <property type="match status" value="1"/>
</dbReference>
<dbReference type="Proteomes" id="UP000249341">
    <property type="component" value="Unassembled WGS sequence"/>
</dbReference>
<name>A0A327ZAI7_9ACTN</name>
<sequence length="557" mass="57925">MTSSGFRPGRLMTAGLAAVLTLAACSSASSGTATPAALPSAVSTFGTANGDVDSITWGLPYGEPTTIDPPNTANYSSSLVAMNLCEPLVRMEADYSISPNLATASQPDPLTLVYDLKPGITFWDGAPLTAADVVWSLEHAAAPTSVVSSTLAGIASITATTPQRVTVKLSAPDALLPVELATFAGAIQQKAFSEKAGTGLGNAAEGVMCTGPYRVRSWESGQSITLAANPTYWDSTRKPKVQTVRLRFITDSTSLAQALATGELDGAYEVPAAMIPTLQKTTSGNLVFGTPSQLYLALSAARSAGPLADRDVRRALYMSLDVKTITQVGYAGSATPNYTALNKDVWDNGAVSPRARQLWRDAYAGFEAERGSYGSAQAVTEAQQLARSAGYAGQPIVLAVLAGDATLSRTAQLIQAQAGAAGFDIEINALQPMEFEQAAVDPAKRDGIDLILGGGFNAAPAPLELMSFLALPGSFYNYTGYDNAEVTSAITKARATTDPVEQARLLIAAQTILEQDYSTVALAQLGEIAFVNKRLGGAVTSFAYLNMPSFASLGSAG</sequence>
<feature type="signal peptide" evidence="5">
    <location>
        <begin position="1"/>
        <end position="28"/>
    </location>
</feature>
<dbReference type="PANTHER" id="PTHR30290:SF10">
    <property type="entry name" value="PERIPLASMIC OLIGOPEPTIDE-BINDING PROTEIN-RELATED"/>
    <property type="match status" value="1"/>
</dbReference>
<proteinExistence type="inferred from homology"/>
<dbReference type="CDD" id="cd00995">
    <property type="entry name" value="PBP2_NikA_DppA_OppA_like"/>
    <property type="match status" value="1"/>
</dbReference>
<keyword evidence="8" id="KW-1185">Reference proteome</keyword>
<dbReference type="Gene3D" id="3.10.105.10">
    <property type="entry name" value="Dipeptide-binding Protein, Domain 3"/>
    <property type="match status" value="1"/>
</dbReference>
<dbReference type="EMBL" id="QLMJ01000019">
    <property type="protein sequence ID" value="RAK28769.1"/>
    <property type="molecule type" value="Genomic_DNA"/>
</dbReference>
<evidence type="ECO:0000313" key="7">
    <source>
        <dbReference type="EMBL" id="RAK28769.1"/>
    </source>
</evidence>
<dbReference type="Pfam" id="PF00496">
    <property type="entry name" value="SBP_bac_5"/>
    <property type="match status" value="1"/>
</dbReference>